<evidence type="ECO:0000256" key="1">
    <source>
        <dbReference type="SAM" id="Phobius"/>
    </source>
</evidence>
<keyword evidence="1" id="KW-0472">Membrane</keyword>
<proteinExistence type="predicted"/>
<dbReference type="InterPro" id="IPR050445">
    <property type="entry name" value="Bact_polysacc_biosynth/exp"/>
</dbReference>
<dbReference type="AlphaFoldDB" id="A0A3B0S468"/>
<reference evidence="3" key="1">
    <citation type="submission" date="2018-06" db="EMBL/GenBank/DDBJ databases">
        <authorList>
            <person name="Zhirakovskaya E."/>
        </authorList>
    </citation>
    <scope>NUCLEOTIDE SEQUENCE</scope>
</reference>
<dbReference type="SUPFAM" id="SSF52540">
    <property type="entry name" value="P-loop containing nucleoside triphosphate hydrolases"/>
    <property type="match status" value="1"/>
</dbReference>
<dbReference type="InterPro" id="IPR025669">
    <property type="entry name" value="AAA_dom"/>
</dbReference>
<accession>A0A3B0S468</accession>
<keyword evidence="3" id="KW-0012">Acyltransferase</keyword>
<sequence>METFETNRTLEPTVSGAVLRYRWFVLLITALSVGAAYYFATSTYVERYEAQATMSVQDPTATVLFDSGGAIRRTDYVSDQIEILRSSEIANRAAALASGVDGVDLTAFDIAAGLSVTNSQGSSLIFIVLRGDTPLEATAGANAIVVAYRNLLKEEFQTTFADSVEVLDDRVEVLNKEIAANQRKIAQITVLPNNQTRELETFLANSVPRLITLYDAILAEPDLELKAELRQQVGDINGQISTIASIQGLTPTDPELVDLLQEQSRLIDRTQALEERRETREIDRLLLGDGVTIATKAEGARQIPSNETRLGVLGGLIGFVLAATLAYSLTLRNRVFSDKNEPERVLNAPLIAEIPNFRHEGIKSGLPVRAAPRSASAESFRFAAAALDARMNADPSDHGLILGVTSSSVSEGKTVVAVNTAVAAAREGKRVLLIDADFGNQATTAMLLPDTPPELGITEVVEGGSAMRDAAVTIEGDGQSGLHLLARGWRETTAPEFFRLPATKAFLKRVAEHYDLIVVDAPPLLQVAYASTILSIAEKVLVVVPHRSSVSNLTELEDRLELIGSPLLGYVYNMAPLNLGMTLTEGSMKDVLGTDEAEPSRS</sequence>
<keyword evidence="3" id="KW-0808">Transferase</keyword>
<keyword evidence="1" id="KW-0812">Transmembrane</keyword>
<dbReference type="Pfam" id="PF13614">
    <property type="entry name" value="AAA_31"/>
    <property type="match status" value="1"/>
</dbReference>
<gene>
    <name evidence="3" type="ORF">MNBD_ACTINO02-971</name>
</gene>
<dbReference type="PANTHER" id="PTHR32309:SF31">
    <property type="entry name" value="CAPSULAR EXOPOLYSACCHARIDE FAMILY"/>
    <property type="match status" value="1"/>
</dbReference>
<feature type="transmembrane region" description="Helical" evidence="1">
    <location>
        <begin position="20"/>
        <end position="40"/>
    </location>
</feature>
<dbReference type="InterPro" id="IPR027417">
    <property type="entry name" value="P-loop_NTPase"/>
</dbReference>
<evidence type="ECO:0000259" key="2">
    <source>
        <dbReference type="Pfam" id="PF13614"/>
    </source>
</evidence>
<dbReference type="Gene3D" id="3.40.50.300">
    <property type="entry name" value="P-loop containing nucleotide triphosphate hydrolases"/>
    <property type="match status" value="1"/>
</dbReference>
<evidence type="ECO:0000313" key="3">
    <source>
        <dbReference type="EMBL" id="VAW01125.1"/>
    </source>
</evidence>
<feature type="domain" description="AAA" evidence="2">
    <location>
        <begin position="412"/>
        <end position="546"/>
    </location>
</feature>
<dbReference type="GO" id="GO:0004314">
    <property type="term" value="F:[acyl-carrier-protein] S-malonyltransferase activity"/>
    <property type="evidence" value="ECO:0007669"/>
    <property type="project" value="UniProtKB-EC"/>
</dbReference>
<protein>
    <submittedName>
        <fullName evidence="3">Malonyl CoA-acyl carrier protein transacylase</fullName>
        <ecNumber evidence="3">2.3.1.39</ecNumber>
    </submittedName>
</protein>
<dbReference type="PANTHER" id="PTHR32309">
    <property type="entry name" value="TYROSINE-PROTEIN KINASE"/>
    <property type="match status" value="1"/>
</dbReference>
<name>A0A3B0S468_9ZZZZ</name>
<dbReference type="EC" id="2.3.1.39" evidence="3"/>
<dbReference type="EMBL" id="UOEK01000203">
    <property type="protein sequence ID" value="VAW01125.1"/>
    <property type="molecule type" value="Genomic_DNA"/>
</dbReference>
<organism evidence="3">
    <name type="scientific">hydrothermal vent metagenome</name>
    <dbReference type="NCBI Taxonomy" id="652676"/>
    <lineage>
        <taxon>unclassified sequences</taxon>
        <taxon>metagenomes</taxon>
        <taxon>ecological metagenomes</taxon>
    </lineage>
</organism>
<keyword evidence="1" id="KW-1133">Transmembrane helix</keyword>